<dbReference type="AlphaFoldDB" id="A0A517L5T5"/>
<gene>
    <name evidence="3" type="ORF">FKW77_007184</name>
</gene>
<dbReference type="GO" id="GO:0008840">
    <property type="term" value="F:4-hydroxy-tetrahydrodipicolinate synthase activity"/>
    <property type="evidence" value="ECO:0007669"/>
    <property type="project" value="TreeGrafter"/>
</dbReference>
<dbReference type="Gene3D" id="3.20.20.70">
    <property type="entry name" value="Aldolase class I"/>
    <property type="match status" value="1"/>
</dbReference>
<dbReference type="PROSITE" id="PS00665">
    <property type="entry name" value="DHDPS_1"/>
    <property type="match status" value="1"/>
</dbReference>
<dbReference type="InterPro" id="IPR013785">
    <property type="entry name" value="Aldolase_TIM"/>
</dbReference>
<dbReference type="PANTHER" id="PTHR12128">
    <property type="entry name" value="DIHYDRODIPICOLINATE SYNTHASE"/>
    <property type="match status" value="1"/>
</dbReference>
<dbReference type="STRING" id="50376.A0A517L5T5"/>
<evidence type="ECO:0000256" key="1">
    <source>
        <dbReference type="ARBA" id="ARBA00023239"/>
    </source>
</evidence>
<organism evidence="3 4">
    <name type="scientific">Venturia effusa</name>
    <dbReference type="NCBI Taxonomy" id="50376"/>
    <lineage>
        <taxon>Eukaryota</taxon>
        <taxon>Fungi</taxon>
        <taxon>Dikarya</taxon>
        <taxon>Ascomycota</taxon>
        <taxon>Pezizomycotina</taxon>
        <taxon>Dothideomycetes</taxon>
        <taxon>Pleosporomycetidae</taxon>
        <taxon>Venturiales</taxon>
        <taxon>Venturiaceae</taxon>
        <taxon>Venturia</taxon>
    </lineage>
</organism>
<dbReference type="PANTHER" id="PTHR12128:SF68">
    <property type="entry name" value="DIHYDRODIPICOLINATE SYNTHETASE"/>
    <property type="match status" value="1"/>
</dbReference>
<dbReference type="Pfam" id="PF00701">
    <property type="entry name" value="DHDPS"/>
    <property type="match status" value="1"/>
</dbReference>
<protein>
    <recommendedName>
        <fullName evidence="5">Dihydrodipicolinate synthase</fullName>
    </recommendedName>
</protein>
<evidence type="ECO:0000313" key="4">
    <source>
        <dbReference type="Proteomes" id="UP000316270"/>
    </source>
</evidence>
<accession>A0A517L5T5</accession>
<dbReference type="SMART" id="SM01130">
    <property type="entry name" value="DHDPS"/>
    <property type="match status" value="1"/>
</dbReference>
<evidence type="ECO:0008006" key="5">
    <source>
        <dbReference type="Google" id="ProtNLM"/>
    </source>
</evidence>
<evidence type="ECO:0000313" key="3">
    <source>
        <dbReference type="EMBL" id="QDS70958.1"/>
    </source>
</evidence>
<sequence>MASLPPRGVYVPVPTFFASKTASNYDPTNPALDTVDQAAHALFLAKSGIRGLVLLGSTGEAVHLTSAERVELVSAVRKELEAEGYKDYPLIAGTAVQSIEETVQHLKESKEAGAQWGLCLAPGYFAGAVSQDGIAKWFEAIADRSPMPIMVYHYPGVSNNVSLTPDTMERLARHPQIVGCKLSHGALDDHILIASNPNIDHSNFRTFTGLGQQLLPVLSVGGAGTIDGLSAAFPKATVRLFDLFEKQSAGDSVDVAEMRELQYHITKAEKLVVRWGTVGIREAVSRIVGLGDRDGGRLPLQGGFLDGDAEWARWSGAIDALQTVEDRL</sequence>
<name>A0A517L5T5_9PEZI</name>
<proteinExistence type="predicted"/>
<dbReference type="PRINTS" id="PR00146">
    <property type="entry name" value="DHPICSNTHASE"/>
</dbReference>
<dbReference type="Proteomes" id="UP000316270">
    <property type="component" value="Chromosome 5"/>
</dbReference>
<dbReference type="CDD" id="cd00408">
    <property type="entry name" value="DHDPS-like"/>
    <property type="match status" value="1"/>
</dbReference>
<keyword evidence="2" id="KW-0704">Schiff base</keyword>
<dbReference type="InterPro" id="IPR020624">
    <property type="entry name" value="Schiff_base-form_aldolases_CS"/>
</dbReference>
<keyword evidence="1" id="KW-0456">Lyase</keyword>
<dbReference type="OrthoDB" id="191315at2759"/>
<reference evidence="3 4" key="1">
    <citation type="submission" date="2019-07" db="EMBL/GenBank/DDBJ databases">
        <title>Finished genome of Venturia effusa.</title>
        <authorList>
            <person name="Young C.A."/>
            <person name="Cox M.P."/>
            <person name="Ganley A.R.D."/>
            <person name="David W.J."/>
        </authorList>
    </citation>
    <scope>NUCLEOTIDE SEQUENCE [LARGE SCALE GENOMIC DNA]</scope>
    <source>
        <strain evidence="4">albino</strain>
    </source>
</reference>
<keyword evidence="4" id="KW-1185">Reference proteome</keyword>
<dbReference type="SUPFAM" id="SSF51569">
    <property type="entry name" value="Aldolase"/>
    <property type="match status" value="1"/>
</dbReference>
<dbReference type="EMBL" id="CP042189">
    <property type="protein sequence ID" value="QDS70958.1"/>
    <property type="molecule type" value="Genomic_DNA"/>
</dbReference>
<evidence type="ECO:0000256" key="2">
    <source>
        <dbReference type="ARBA" id="ARBA00023270"/>
    </source>
</evidence>
<dbReference type="InterPro" id="IPR002220">
    <property type="entry name" value="DapA-like"/>
</dbReference>